<dbReference type="PANTHER" id="PTHR43162">
    <property type="match status" value="1"/>
</dbReference>
<name>A0ABW4RBM3_9RHOB</name>
<dbReference type="Gene3D" id="3.90.25.10">
    <property type="entry name" value="UDP-galactose 4-epimerase, domain 1"/>
    <property type="match status" value="1"/>
</dbReference>
<dbReference type="EMBL" id="JBHUEN010000043">
    <property type="protein sequence ID" value="MFD1883125.1"/>
    <property type="molecule type" value="Genomic_DNA"/>
</dbReference>
<dbReference type="InterPro" id="IPR051604">
    <property type="entry name" value="Ergot_Alk_Oxidoreductase"/>
</dbReference>
<sequence length="285" mass="30230">MFVLIGGTGQVGSAAARALLAKGHKVTVITRNRTHGAGLEAAGARVAEVDIRDVAALRAVLQTGRRAFLLNPPADPSDDTDREERRNVAAIIAALDGSGLEKVVAQSTYGAFQGTACGDLTVLHEMEARLSAQPIPVAINRCGYYMSNWAAMADTVRHTGILPSFFPADLELPMVAPEDLGQAAAARLLSSCEDVGLCHVEGPERYTPRDVADTFAAALDRVVAVEEIPQPALEATFRSFGFSKPAAASYACMTRRLIDGQTKASTPPQRGRTSLAAYIRRLVAT</sequence>
<reference evidence="3" key="1">
    <citation type="journal article" date="2019" name="Int. J. Syst. Evol. Microbiol.">
        <title>The Global Catalogue of Microorganisms (GCM) 10K type strain sequencing project: providing services to taxonomists for standard genome sequencing and annotation.</title>
        <authorList>
            <consortium name="The Broad Institute Genomics Platform"/>
            <consortium name="The Broad Institute Genome Sequencing Center for Infectious Disease"/>
            <person name="Wu L."/>
            <person name="Ma J."/>
        </authorList>
    </citation>
    <scope>NUCLEOTIDE SEQUENCE [LARGE SCALE GENOMIC DNA]</scope>
    <source>
        <strain evidence="3">CCUG 56029</strain>
    </source>
</reference>
<dbReference type="InterPro" id="IPR008030">
    <property type="entry name" value="NmrA-like"/>
</dbReference>
<dbReference type="RefSeq" id="WP_379144190.1">
    <property type="nucleotide sequence ID" value="NZ_JBHUEN010000043.1"/>
</dbReference>
<dbReference type="Gene3D" id="3.40.50.720">
    <property type="entry name" value="NAD(P)-binding Rossmann-like Domain"/>
    <property type="match status" value="1"/>
</dbReference>
<organism evidence="2 3">
    <name type="scientific">Paracoccus pacificus</name>
    <dbReference type="NCBI Taxonomy" id="1463598"/>
    <lineage>
        <taxon>Bacteria</taxon>
        <taxon>Pseudomonadati</taxon>
        <taxon>Pseudomonadota</taxon>
        <taxon>Alphaproteobacteria</taxon>
        <taxon>Rhodobacterales</taxon>
        <taxon>Paracoccaceae</taxon>
        <taxon>Paracoccus</taxon>
    </lineage>
</organism>
<feature type="domain" description="NmrA-like" evidence="1">
    <location>
        <begin position="3"/>
        <end position="234"/>
    </location>
</feature>
<evidence type="ECO:0000313" key="3">
    <source>
        <dbReference type="Proteomes" id="UP001597213"/>
    </source>
</evidence>
<evidence type="ECO:0000259" key="1">
    <source>
        <dbReference type="Pfam" id="PF05368"/>
    </source>
</evidence>
<proteinExistence type="predicted"/>
<comment type="caution">
    <text evidence="2">The sequence shown here is derived from an EMBL/GenBank/DDBJ whole genome shotgun (WGS) entry which is preliminary data.</text>
</comment>
<keyword evidence="3" id="KW-1185">Reference proteome</keyword>
<gene>
    <name evidence="2" type="ORF">ACFSCT_15505</name>
</gene>
<dbReference type="InterPro" id="IPR036291">
    <property type="entry name" value="NAD(P)-bd_dom_sf"/>
</dbReference>
<dbReference type="Pfam" id="PF05368">
    <property type="entry name" value="NmrA"/>
    <property type="match status" value="1"/>
</dbReference>
<protein>
    <submittedName>
        <fullName evidence="2">NAD(P)H-binding protein</fullName>
    </submittedName>
</protein>
<dbReference type="PANTHER" id="PTHR43162:SF1">
    <property type="entry name" value="PRESTALK A DIFFERENTIATION PROTEIN A"/>
    <property type="match status" value="1"/>
</dbReference>
<accession>A0ABW4RBM3</accession>
<evidence type="ECO:0000313" key="2">
    <source>
        <dbReference type="EMBL" id="MFD1883125.1"/>
    </source>
</evidence>
<dbReference type="Proteomes" id="UP001597213">
    <property type="component" value="Unassembled WGS sequence"/>
</dbReference>
<dbReference type="SUPFAM" id="SSF51735">
    <property type="entry name" value="NAD(P)-binding Rossmann-fold domains"/>
    <property type="match status" value="1"/>
</dbReference>